<dbReference type="InterPro" id="IPR050221">
    <property type="entry name" value="26S_Proteasome_ATPase"/>
</dbReference>
<dbReference type="InterPro" id="IPR003593">
    <property type="entry name" value="AAA+_ATPase"/>
</dbReference>
<proteinExistence type="inferred from homology"/>
<evidence type="ECO:0000259" key="4">
    <source>
        <dbReference type="SMART" id="SM00382"/>
    </source>
</evidence>
<evidence type="ECO:0000256" key="2">
    <source>
        <dbReference type="ARBA" id="ARBA00022741"/>
    </source>
</evidence>
<dbReference type="PANTHER" id="PTHR23073">
    <property type="entry name" value="26S PROTEASOME REGULATORY SUBUNIT"/>
    <property type="match status" value="1"/>
</dbReference>
<protein>
    <submittedName>
        <fullName evidence="5">ATP-binding protein</fullName>
    </submittedName>
</protein>
<dbReference type="InterPro" id="IPR003959">
    <property type="entry name" value="ATPase_AAA_core"/>
</dbReference>
<keyword evidence="6" id="KW-1185">Reference proteome</keyword>
<evidence type="ECO:0000313" key="6">
    <source>
        <dbReference type="Proteomes" id="UP000426246"/>
    </source>
</evidence>
<feature type="domain" description="AAA+ ATPase" evidence="4">
    <location>
        <begin position="524"/>
        <end position="656"/>
    </location>
</feature>
<evidence type="ECO:0000313" key="5">
    <source>
        <dbReference type="EMBL" id="QGQ96651.1"/>
    </source>
</evidence>
<dbReference type="Pfam" id="PF22977">
    <property type="entry name" value="WHD"/>
    <property type="match status" value="1"/>
</dbReference>
<gene>
    <name evidence="5" type="ORF">EHS13_18095</name>
</gene>
<dbReference type="GO" id="GO:0005524">
    <property type="term" value="F:ATP binding"/>
    <property type="evidence" value="ECO:0007669"/>
    <property type="project" value="UniProtKB-KW"/>
</dbReference>
<reference evidence="6" key="1">
    <citation type="submission" date="2018-11" db="EMBL/GenBank/DDBJ databases">
        <title>Complete genome sequence of Paenibacillus sp. ML311-T8.</title>
        <authorList>
            <person name="Nam Y.-D."/>
            <person name="Kang J."/>
            <person name="Chung W.-H."/>
            <person name="Park Y.S."/>
        </authorList>
    </citation>
    <scope>NUCLEOTIDE SEQUENCE [LARGE SCALE GENOMIC DNA]</scope>
    <source>
        <strain evidence="6">ML311-T8</strain>
    </source>
</reference>
<keyword evidence="2" id="KW-0547">Nucleotide-binding</keyword>
<dbReference type="CDD" id="cd19481">
    <property type="entry name" value="RecA-like_protease"/>
    <property type="match status" value="1"/>
</dbReference>
<evidence type="ECO:0000256" key="3">
    <source>
        <dbReference type="ARBA" id="ARBA00022840"/>
    </source>
</evidence>
<dbReference type="AlphaFoldDB" id="A0A6B8RJN0"/>
<name>A0A6B8RJN0_9BACL</name>
<dbReference type="EMBL" id="CP034235">
    <property type="protein sequence ID" value="QGQ96651.1"/>
    <property type="molecule type" value="Genomic_DNA"/>
</dbReference>
<dbReference type="Proteomes" id="UP000426246">
    <property type="component" value="Chromosome"/>
</dbReference>
<dbReference type="SMART" id="SM00382">
    <property type="entry name" value="AAA"/>
    <property type="match status" value="1"/>
</dbReference>
<dbReference type="InterPro" id="IPR054472">
    <property type="entry name" value="WHD"/>
</dbReference>
<sequence>MSKNLSDIDKRSESSPISLVGYSSYWDYYMDSLKKLDMMVQFQMNRMHNIPSDNPLDQFRGLLVTEDEVISLLQDKDEISDLQVMWDEENAQLLSFEANIRQRLELSPSIQIPLKQAVMRFNLTPQEEQCVFLCLAVELDRKYEKIYGYLQDDVTCKYPSVDLILNLLCHNKEEKLQIRQSFAASSKLSKYFLRKDEESSSKGSLLTKIIRLDERMIAYLINPSESLQTSASYYQIYEPVEVLENLLIGQDIHNKLINFAASSFEGSEEPLHNRLTFNLWGNSGMGKKLQVKHFCQHLDKKLIIVDLRVLREKTQEYAVPLEHIFREATLHDAVIAFQHYEIMFEEDEATRRVQSKINLEMNDFNGILFSLSSKPWKPNEHNRQQIFISIELSIPEDEERIQLWRAFGNKYTFEAGFDWGVMASKFKFSPGQIKQSLVTADYYAKWRNHEEISISSEELHKACYDQVQHKLESKATHIKPKRLWDEVILPPEQKELLRNACNQVKFRHIVYGEWGFEKKLSYGKGVSILFAGPPGTGKTMSAEVVAKELMLEIYKIDLSQVISKYIGETEKNLHEIFHEAQFSNAILFFDEADALFGKRSEVKDSHDKYANIETAYLLQKIEEYAGITILATNFSQNIDDAFMRRLNYVIKFPFPDAEYREKIWRSMFPTEAPQNEDIDFKFIAQKFEIAGGNIKNIVVSAAFLAAVSNQSIGMNHIIQAARHELKKSGKLLLKEDLGEYDMM</sequence>
<dbReference type="Pfam" id="PF00004">
    <property type="entry name" value="AAA"/>
    <property type="match status" value="1"/>
</dbReference>
<dbReference type="SUPFAM" id="SSF52540">
    <property type="entry name" value="P-loop containing nucleoside triphosphate hydrolases"/>
    <property type="match status" value="2"/>
</dbReference>
<dbReference type="InterPro" id="IPR027417">
    <property type="entry name" value="P-loop_NTPase"/>
</dbReference>
<dbReference type="RefSeq" id="WP_155701724.1">
    <property type="nucleotide sequence ID" value="NZ_CP034235.1"/>
</dbReference>
<dbReference type="Gene3D" id="3.40.50.300">
    <property type="entry name" value="P-loop containing nucleotide triphosphate hydrolases"/>
    <property type="match status" value="2"/>
</dbReference>
<accession>A0A6B8RJN0</accession>
<evidence type="ECO:0000256" key="1">
    <source>
        <dbReference type="ARBA" id="ARBA00006914"/>
    </source>
</evidence>
<organism evidence="5 6">
    <name type="scientific">Paenibacillus psychroresistens</name>
    <dbReference type="NCBI Taxonomy" id="1778678"/>
    <lineage>
        <taxon>Bacteria</taxon>
        <taxon>Bacillati</taxon>
        <taxon>Bacillota</taxon>
        <taxon>Bacilli</taxon>
        <taxon>Bacillales</taxon>
        <taxon>Paenibacillaceae</taxon>
        <taxon>Paenibacillus</taxon>
    </lineage>
</organism>
<dbReference type="OrthoDB" id="9806903at2"/>
<comment type="similarity">
    <text evidence="1">Belongs to the AAA ATPase family.</text>
</comment>
<keyword evidence="3 5" id="KW-0067">ATP-binding</keyword>
<dbReference type="GO" id="GO:0016887">
    <property type="term" value="F:ATP hydrolysis activity"/>
    <property type="evidence" value="ECO:0007669"/>
    <property type="project" value="InterPro"/>
</dbReference>
<dbReference type="KEGG" id="ppsc:EHS13_18095"/>